<evidence type="ECO:0000256" key="1">
    <source>
        <dbReference type="SAM" id="MobiDB-lite"/>
    </source>
</evidence>
<organism evidence="2 3">
    <name type="scientific">Photobacterium aphoticum</name>
    <dbReference type="NCBI Taxonomy" id="754436"/>
    <lineage>
        <taxon>Bacteria</taxon>
        <taxon>Pseudomonadati</taxon>
        <taxon>Pseudomonadota</taxon>
        <taxon>Gammaproteobacteria</taxon>
        <taxon>Vibrionales</taxon>
        <taxon>Vibrionaceae</taxon>
        <taxon>Photobacterium</taxon>
    </lineage>
</organism>
<feature type="region of interest" description="Disordered" evidence="1">
    <location>
        <begin position="12"/>
        <end position="40"/>
    </location>
</feature>
<evidence type="ECO:0000313" key="3">
    <source>
        <dbReference type="Proteomes" id="UP000029227"/>
    </source>
</evidence>
<dbReference type="EMBL" id="BBMN01000033">
    <property type="protein sequence ID" value="GAL08813.1"/>
    <property type="molecule type" value="Genomic_DNA"/>
</dbReference>
<gene>
    <name evidence="2" type="ORF">JCM19237_4039</name>
</gene>
<dbReference type="STRING" id="754436.JCM19237_4039"/>
<sequence length="40" mass="3950">MAGFGLQAAFSAARGSRNGVSNPSARGKSVISASGEVAWP</sequence>
<reference evidence="2 3" key="1">
    <citation type="journal article" date="2014" name="Genome Announc.">
        <title>Draft Genome Sequences of Two Vibrionaceae Species, Vibrio ponticus C121 and Photobacterium aphoticum C119, Isolated as Coral Reef Microbiota.</title>
        <authorList>
            <person name="Al-saari N."/>
            <person name="Meirelles P.M."/>
            <person name="Mino S."/>
            <person name="Suda W."/>
            <person name="Oshima K."/>
            <person name="Hattori M."/>
            <person name="Ohkuma M."/>
            <person name="Thompson F.L."/>
            <person name="Gomez-Gil B."/>
            <person name="Sawabe T."/>
            <person name="Sawabe T."/>
        </authorList>
    </citation>
    <scope>NUCLEOTIDE SEQUENCE [LARGE SCALE GENOMIC DNA]</scope>
    <source>
        <strain evidence="2 3">JCM 19237</strain>
    </source>
</reference>
<dbReference type="Proteomes" id="UP000029227">
    <property type="component" value="Unassembled WGS sequence"/>
</dbReference>
<proteinExistence type="predicted"/>
<protein>
    <submittedName>
        <fullName evidence="2">Uncharacterized protein</fullName>
    </submittedName>
</protein>
<dbReference type="AlphaFoldDB" id="A0A090R2R9"/>
<accession>A0A090R2R9</accession>
<comment type="caution">
    <text evidence="2">The sequence shown here is derived from an EMBL/GenBank/DDBJ whole genome shotgun (WGS) entry which is preliminary data.</text>
</comment>
<evidence type="ECO:0000313" key="2">
    <source>
        <dbReference type="EMBL" id="GAL08813.1"/>
    </source>
</evidence>
<name>A0A090R2R9_9GAMM</name>